<organism evidence="4 5">
    <name type="scientific">Candidatus Lokiarchaeum ossiferum</name>
    <dbReference type="NCBI Taxonomy" id="2951803"/>
    <lineage>
        <taxon>Archaea</taxon>
        <taxon>Promethearchaeati</taxon>
        <taxon>Promethearchaeota</taxon>
        <taxon>Promethearchaeia</taxon>
        <taxon>Promethearchaeales</taxon>
        <taxon>Promethearchaeaceae</taxon>
        <taxon>Candidatus Lokiarchaeum</taxon>
    </lineage>
</organism>
<dbReference type="InterPro" id="IPR028345">
    <property type="entry name" value="Antibiotic_NAT-like"/>
</dbReference>
<name>A0ABY6HQQ3_9ARCH</name>
<accession>A0ABY6HQQ3</accession>
<evidence type="ECO:0000313" key="5">
    <source>
        <dbReference type="Proteomes" id="UP001208689"/>
    </source>
</evidence>
<evidence type="ECO:0000256" key="2">
    <source>
        <dbReference type="ARBA" id="ARBA00022679"/>
    </source>
</evidence>
<dbReference type="EMBL" id="CP104013">
    <property type="protein sequence ID" value="UYP45838.1"/>
    <property type="molecule type" value="Genomic_DNA"/>
</dbReference>
<reference evidence="4" key="1">
    <citation type="submission" date="2022-09" db="EMBL/GenBank/DDBJ databases">
        <title>Actin cytoskeleton and complex cell architecture in an #Asgard archaeon.</title>
        <authorList>
            <person name="Ponce Toledo R.I."/>
            <person name="Schleper C."/>
            <person name="Rodrigues Oliveira T."/>
            <person name="Wollweber F."/>
            <person name="Xu J."/>
            <person name="Rittmann S."/>
            <person name="Klingl A."/>
            <person name="Pilhofer M."/>
        </authorList>
    </citation>
    <scope>NUCLEOTIDE SEQUENCE</scope>
    <source>
        <strain evidence="4">B-35</strain>
    </source>
</reference>
<proteinExistence type="inferred from homology"/>
<evidence type="ECO:0000313" key="4">
    <source>
        <dbReference type="EMBL" id="UYP45838.1"/>
    </source>
</evidence>
<evidence type="ECO:0000256" key="1">
    <source>
        <dbReference type="ARBA" id="ARBA00006383"/>
    </source>
</evidence>
<keyword evidence="3" id="KW-0012">Acyltransferase</keyword>
<dbReference type="Proteomes" id="UP001208689">
    <property type="component" value="Chromosome"/>
</dbReference>
<dbReference type="PANTHER" id="PTHR11104:SF0">
    <property type="entry name" value="SPBETA PROPHAGE-DERIVED AMINOGLYCOSIDE N(3')-ACETYLTRANSFERASE-LIKE PROTEIN YOKD"/>
    <property type="match status" value="1"/>
</dbReference>
<keyword evidence="5" id="KW-1185">Reference proteome</keyword>
<sequence length="277" mass="31067">MAEQREKNIIDQTTRPITKDILITEFRKIGIQKGDILVVHSSLSKIGWVVGGAIDVVEALMEVVTKEGTLIMPAHSGGNSEPSVWQHPSVPEMWWPTIRDNLPPFRPDVTPNRMMGKIADLFRTYPGVIRSNHPQNSFTAWGKNAPIITANQPYFPSFGENSPLGRIYEMGGKILLLGVGHSNNSSLHLAESKANIPNNPMESQGAAVLENGQRKWVEWDDFSYEDEDFPEIGKAFEESIGYIRNKIVNAEAILLSQVDLVDFAVEWMKTHRSYLLN</sequence>
<evidence type="ECO:0008006" key="6">
    <source>
        <dbReference type="Google" id="ProtNLM"/>
    </source>
</evidence>
<gene>
    <name evidence="4" type="ORF">NEF87_002123</name>
</gene>
<dbReference type="InterPro" id="IPR003679">
    <property type="entry name" value="Amioglycoside_AcTrfase"/>
</dbReference>
<dbReference type="Pfam" id="PF02522">
    <property type="entry name" value="Antibiotic_NAT"/>
    <property type="match status" value="1"/>
</dbReference>
<dbReference type="SUPFAM" id="SSF110710">
    <property type="entry name" value="TTHA0583/YokD-like"/>
    <property type="match status" value="1"/>
</dbReference>
<dbReference type="PANTHER" id="PTHR11104">
    <property type="entry name" value="AMINOGLYCOSIDE N3-ACETYLTRANSFERASE"/>
    <property type="match status" value="1"/>
</dbReference>
<comment type="similarity">
    <text evidence="1">Belongs to the antibiotic N-acetyltransferase family.</text>
</comment>
<keyword evidence="2" id="KW-0808">Transferase</keyword>
<protein>
    <recommendedName>
        <fullName evidence="6">Aminoglycoside N(3)-acetyltransferase</fullName>
    </recommendedName>
</protein>
<evidence type="ECO:0000256" key="3">
    <source>
        <dbReference type="ARBA" id="ARBA00023315"/>
    </source>
</evidence>